<evidence type="ECO:0000256" key="4">
    <source>
        <dbReference type="RuleBase" id="RU003815"/>
    </source>
</evidence>
<evidence type="ECO:0000256" key="1">
    <source>
        <dbReference type="ARBA" id="ARBA00005251"/>
    </source>
</evidence>
<evidence type="ECO:0000256" key="2">
    <source>
        <dbReference type="ARBA" id="ARBA00022980"/>
    </source>
</evidence>
<evidence type="ECO:0000256" key="6">
    <source>
        <dbReference type="SAM" id="MobiDB-lite"/>
    </source>
</evidence>
<dbReference type="Pfam" id="PF00380">
    <property type="entry name" value="Ribosomal_S9"/>
    <property type="match status" value="1"/>
</dbReference>
<gene>
    <name evidence="7" type="ORF">A2774_02115</name>
</gene>
<dbReference type="InterPro" id="IPR020568">
    <property type="entry name" value="Ribosomal_Su5_D2-typ_SF"/>
</dbReference>
<accession>A0A1F7GE91</accession>
<evidence type="ECO:0000256" key="3">
    <source>
        <dbReference type="ARBA" id="ARBA00023274"/>
    </source>
</evidence>
<dbReference type="GO" id="GO:0006412">
    <property type="term" value="P:translation"/>
    <property type="evidence" value="ECO:0007669"/>
    <property type="project" value="InterPro"/>
</dbReference>
<reference evidence="7 8" key="1">
    <citation type="journal article" date="2016" name="Nat. Commun.">
        <title>Thousands of microbial genomes shed light on interconnected biogeochemical processes in an aquifer system.</title>
        <authorList>
            <person name="Anantharaman K."/>
            <person name="Brown C.T."/>
            <person name="Hug L.A."/>
            <person name="Sharon I."/>
            <person name="Castelle C.J."/>
            <person name="Probst A.J."/>
            <person name="Thomas B.C."/>
            <person name="Singh A."/>
            <person name="Wilkins M.J."/>
            <person name="Karaoz U."/>
            <person name="Brodie E.L."/>
            <person name="Williams K.H."/>
            <person name="Hubbard S.S."/>
            <person name="Banfield J.F."/>
        </authorList>
    </citation>
    <scope>NUCLEOTIDE SEQUENCE [LARGE SCALE GENOMIC DNA]</scope>
</reference>
<dbReference type="InterPro" id="IPR014721">
    <property type="entry name" value="Ribsml_uS5_D2-typ_fold_subgr"/>
</dbReference>
<dbReference type="GO" id="GO:0003723">
    <property type="term" value="F:RNA binding"/>
    <property type="evidence" value="ECO:0007669"/>
    <property type="project" value="TreeGrafter"/>
</dbReference>
<feature type="region of interest" description="Disordered" evidence="6">
    <location>
        <begin position="128"/>
        <end position="151"/>
    </location>
</feature>
<dbReference type="GO" id="GO:0003735">
    <property type="term" value="F:structural constituent of ribosome"/>
    <property type="evidence" value="ECO:0007669"/>
    <property type="project" value="InterPro"/>
</dbReference>
<dbReference type="SUPFAM" id="SSF54211">
    <property type="entry name" value="Ribosomal protein S5 domain 2-like"/>
    <property type="match status" value="1"/>
</dbReference>
<evidence type="ECO:0000313" key="7">
    <source>
        <dbReference type="EMBL" id="OGK17173.1"/>
    </source>
</evidence>
<dbReference type="Gene3D" id="3.30.230.10">
    <property type="match status" value="1"/>
</dbReference>
<sequence length="151" mass="17048">MTKKAKNIQFYEAVGKRKQARARIRLYVTGANKSITLNNMIIKSGEIMLNKKPIFQIFPTQDDKNRYLLPLKLTQTEDRFAISIHAEGGGKTGQLDAIINGLARAVEKVDPTAYRAVLKKKGLLTRDARVKERRKVGTGGKARRKKQSPKR</sequence>
<comment type="similarity">
    <text evidence="1 4">Belongs to the universal ribosomal protein uS9 family.</text>
</comment>
<protein>
    <recommendedName>
        <fullName evidence="5">30S ribosomal protein S9</fullName>
    </recommendedName>
</protein>
<feature type="compositionally biased region" description="Basic residues" evidence="6">
    <location>
        <begin position="131"/>
        <end position="151"/>
    </location>
</feature>
<dbReference type="PANTHER" id="PTHR21569:SF1">
    <property type="entry name" value="SMALL RIBOSOMAL SUBUNIT PROTEIN US9M"/>
    <property type="match status" value="1"/>
</dbReference>
<dbReference type="EMBL" id="MFZG01000010">
    <property type="protein sequence ID" value="OGK17173.1"/>
    <property type="molecule type" value="Genomic_DNA"/>
</dbReference>
<dbReference type="PROSITE" id="PS00360">
    <property type="entry name" value="RIBOSOMAL_S9"/>
    <property type="match status" value="1"/>
</dbReference>
<dbReference type="GO" id="GO:0015935">
    <property type="term" value="C:small ribosomal subunit"/>
    <property type="evidence" value="ECO:0007669"/>
    <property type="project" value="TreeGrafter"/>
</dbReference>
<name>A0A1F7GE91_9BACT</name>
<comment type="caution">
    <text evidence="7">The sequence shown here is derived from an EMBL/GenBank/DDBJ whole genome shotgun (WGS) entry which is preliminary data.</text>
</comment>
<dbReference type="PANTHER" id="PTHR21569">
    <property type="entry name" value="RIBOSOMAL PROTEIN S9"/>
    <property type="match status" value="1"/>
</dbReference>
<proteinExistence type="inferred from homology"/>
<dbReference type="InterPro" id="IPR000754">
    <property type="entry name" value="Ribosomal_uS9"/>
</dbReference>
<evidence type="ECO:0000256" key="5">
    <source>
        <dbReference type="RuleBase" id="RU003816"/>
    </source>
</evidence>
<dbReference type="AlphaFoldDB" id="A0A1F7GE91"/>
<organism evidence="7 8">
    <name type="scientific">Candidatus Roizmanbacteria bacterium RIFCSPHIGHO2_01_FULL_39_12c</name>
    <dbReference type="NCBI Taxonomy" id="1802031"/>
    <lineage>
        <taxon>Bacteria</taxon>
        <taxon>Candidatus Roizmaniibacteriota</taxon>
    </lineage>
</organism>
<keyword evidence="2 4" id="KW-0689">Ribosomal protein</keyword>
<evidence type="ECO:0000313" key="8">
    <source>
        <dbReference type="Proteomes" id="UP000177208"/>
    </source>
</evidence>
<keyword evidence="3 4" id="KW-0687">Ribonucleoprotein</keyword>
<dbReference type="InterPro" id="IPR020574">
    <property type="entry name" value="Ribosomal_uS9_CS"/>
</dbReference>
<dbReference type="Proteomes" id="UP000177208">
    <property type="component" value="Unassembled WGS sequence"/>
</dbReference>